<accession>A0A932MPQ5</accession>
<protein>
    <recommendedName>
        <fullName evidence="3">PilZ domain-containing protein</fullName>
    </recommendedName>
</protein>
<name>A0A932MPQ5_UNCTE</name>
<gene>
    <name evidence="1" type="ORF">HYZ11_07210</name>
</gene>
<dbReference type="EMBL" id="JACPUR010000017">
    <property type="protein sequence ID" value="MBI3127376.1"/>
    <property type="molecule type" value="Genomic_DNA"/>
</dbReference>
<proteinExistence type="predicted"/>
<comment type="caution">
    <text evidence="1">The sequence shown here is derived from an EMBL/GenBank/DDBJ whole genome shotgun (WGS) entry which is preliminary data.</text>
</comment>
<dbReference type="AlphaFoldDB" id="A0A932MPQ5"/>
<sequence length="110" mass="12491">MDRPEKRRHARTRGSVWIECPLLSGASFQARDISAGGFRAMLAHKPLERHPYHVTLRVGEAAFGPWPAFLAWRQEHAQRPGMWSFGMLVMMQDEQREHLAALLDGVTEAA</sequence>
<dbReference type="Proteomes" id="UP000782312">
    <property type="component" value="Unassembled WGS sequence"/>
</dbReference>
<reference evidence="1" key="1">
    <citation type="submission" date="2020-07" db="EMBL/GenBank/DDBJ databases">
        <title>Huge and variable diversity of episymbiotic CPR bacteria and DPANN archaea in groundwater ecosystems.</title>
        <authorList>
            <person name="He C.Y."/>
            <person name="Keren R."/>
            <person name="Whittaker M."/>
            <person name="Farag I.F."/>
            <person name="Doudna J."/>
            <person name="Cate J.H.D."/>
            <person name="Banfield J.F."/>
        </authorList>
    </citation>
    <scope>NUCLEOTIDE SEQUENCE</scope>
    <source>
        <strain evidence="1">NC_groundwater_763_Ag_S-0.2um_68_21</strain>
    </source>
</reference>
<organism evidence="1 2">
    <name type="scientific">Tectimicrobiota bacterium</name>
    <dbReference type="NCBI Taxonomy" id="2528274"/>
    <lineage>
        <taxon>Bacteria</taxon>
        <taxon>Pseudomonadati</taxon>
        <taxon>Nitrospinota/Tectimicrobiota group</taxon>
        <taxon>Candidatus Tectimicrobiota</taxon>
    </lineage>
</organism>
<evidence type="ECO:0000313" key="2">
    <source>
        <dbReference type="Proteomes" id="UP000782312"/>
    </source>
</evidence>
<evidence type="ECO:0008006" key="3">
    <source>
        <dbReference type="Google" id="ProtNLM"/>
    </source>
</evidence>
<evidence type="ECO:0000313" key="1">
    <source>
        <dbReference type="EMBL" id="MBI3127376.1"/>
    </source>
</evidence>